<protein>
    <submittedName>
        <fullName evidence="1">Uncharacterized protein</fullName>
    </submittedName>
</protein>
<name>A0A7R9GK20_9CRUS</name>
<evidence type="ECO:0000313" key="2">
    <source>
        <dbReference type="Proteomes" id="UP000678499"/>
    </source>
</evidence>
<dbReference type="EMBL" id="OA887142">
    <property type="protein sequence ID" value="CAD7283258.1"/>
    <property type="molecule type" value="Genomic_DNA"/>
</dbReference>
<dbReference type="AlphaFoldDB" id="A0A7R9GK20"/>
<keyword evidence="2" id="KW-1185">Reference proteome</keyword>
<evidence type="ECO:0000313" key="1">
    <source>
        <dbReference type="EMBL" id="CAD7283258.1"/>
    </source>
</evidence>
<reference evidence="1" key="1">
    <citation type="submission" date="2020-11" db="EMBL/GenBank/DDBJ databases">
        <authorList>
            <person name="Tran Van P."/>
        </authorList>
    </citation>
    <scope>NUCLEOTIDE SEQUENCE</scope>
</reference>
<sequence>MGKWRDDWNSTLEFQRGVFLRATDGRGGLRHLSLTAILSIVTDFSPGFGIDDPRCAEDVTSWCREFAPETQVAILRVFYEVGDETMPQIQVVNFAPNLLKSENYYDASVPDQRGKPLSRRNLYESHTNSLAKFNEWLNRKAQSGEEITILGMQTVLQPTRAISALTSTSWEHLDAEETIFPSNLCKKTLESVKMLRVFYSGSVSDDSLSGDSRNNPRVSCRSFFPENPREDLSYELWQRATSFARDKQLKAGFLRLETVKTVVSTPEATLPMDYGSASLCFDKTANTFWVTGFVLYFYSLGGREDSLGSVASGGEEIDVEQCVSDKKPQQHRKRFSGRCIVA</sequence>
<proteinExistence type="predicted"/>
<organism evidence="1">
    <name type="scientific">Notodromas monacha</name>
    <dbReference type="NCBI Taxonomy" id="399045"/>
    <lineage>
        <taxon>Eukaryota</taxon>
        <taxon>Metazoa</taxon>
        <taxon>Ecdysozoa</taxon>
        <taxon>Arthropoda</taxon>
        <taxon>Crustacea</taxon>
        <taxon>Oligostraca</taxon>
        <taxon>Ostracoda</taxon>
        <taxon>Podocopa</taxon>
        <taxon>Podocopida</taxon>
        <taxon>Cypridocopina</taxon>
        <taxon>Cypridoidea</taxon>
        <taxon>Cyprididae</taxon>
        <taxon>Notodromas</taxon>
    </lineage>
</organism>
<dbReference type="EMBL" id="CAJPEX010005105">
    <property type="protein sequence ID" value="CAG0923410.1"/>
    <property type="molecule type" value="Genomic_DNA"/>
</dbReference>
<dbReference type="Proteomes" id="UP000678499">
    <property type="component" value="Unassembled WGS sequence"/>
</dbReference>
<gene>
    <name evidence="1" type="ORF">NMOB1V02_LOCUS10874</name>
</gene>
<accession>A0A7R9GK20</accession>